<dbReference type="InterPro" id="IPR003488">
    <property type="entry name" value="DprA"/>
</dbReference>
<dbReference type="EMBL" id="AM180252">
    <property type="protein sequence ID" value="CAJ54166.1"/>
    <property type="molecule type" value="Genomic_DNA"/>
</dbReference>
<evidence type="ECO:0000256" key="1">
    <source>
        <dbReference type="ARBA" id="ARBA00006525"/>
    </source>
</evidence>
<dbReference type="NCBIfam" id="TIGR00732">
    <property type="entry name" value="dprA"/>
    <property type="match status" value="1"/>
</dbReference>
<dbReference type="STRING" id="363253.LI0110"/>
<dbReference type="eggNOG" id="COG0758">
    <property type="taxonomic scope" value="Bacteria"/>
</dbReference>
<dbReference type="PANTHER" id="PTHR43022">
    <property type="entry name" value="PROTEIN SMF"/>
    <property type="match status" value="1"/>
</dbReference>
<dbReference type="Gene3D" id="1.10.10.10">
    <property type="entry name" value="Winged helix-like DNA-binding domain superfamily/Winged helix DNA-binding domain"/>
    <property type="match status" value="1"/>
</dbReference>
<evidence type="ECO:0000259" key="2">
    <source>
        <dbReference type="Pfam" id="PF02481"/>
    </source>
</evidence>
<dbReference type="InterPro" id="IPR057666">
    <property type="entry name" value="DrpA_SLOG"/>
</dbReference>
<dbReference type="Gene3D" id="3.40.50.450">
    <property type="match status" value="1"/>
</dbReference>
<dbReference type="KEGG" id="lip:LI0110"/>
<comment type="similarity">
    <text evidence="1">Belongs to the DprA/Smf family.</text>
</comment>
<dbReference type="InterPro" id="IPR036388">
    <property type="entry name" value="WH-like_DNA-bd_sf"/>
</dbReference>
<keyword evidence="5" id="KW-1185">Reference proteome</keyword>
<dbReference type="RefSeq" id="WP_011526193.1">
    <property type="nucleotide sequence ID" value="NC_008011.1"/>
</dbReference>
<dbReference type="Pfam" id="PF02481">
    <property type="entry name" value="DNA_processg_A"/>
    <property type="match status" value="1"/>
</dbReference>
<evidence type="ECO:0000313" key="4">
    <source>
        <dbReference type="EMBL" id="CAJ54166.1"/>
    </source>
</evidence>
<protein>
    <submittedName>
        <fullName evidence="4">Predicted Rossmann fold nucleotide-binding protein involved in DNA uptake</fullName>
    </submittedName>
</protein>
<dbReference type="PANTHER" id="PTHR43022:SF1">
    <property type="entry name" value="PROTEIN SMF"/>
    <property type="match status" value="1"/>
</dbReference>
<name>Q1MS59_LAWIP</name>
<dbReference type="GO" id="GO:0009294">
    <property type="term" value="P:DNA-mediated transformation"/>
    <property type="evidence" value="ECO:0007669"/>
    <property type="project" value="InterPro"/>
</dbReference>
<proteinExistence type="inferred from homology"/>
<dbReference type="Proteomes" id="UP000002430">
    <property type="component" value="Chromosome"/>
</dbReference>
<sequence length="421" mass="46372">MEYFFGGVSLTKKLFHSSALGALDAVSRKEFWASLALKYTKGLGGRTYKKLLTSFGSAFEALQQVKKWKQLGIPSDKSLGILSDSWRAGAKKEWEAVRGCYGTILLWTDPRYPNLLKEISDPPLFLYCLGDISLLENPCIAIVGTRKCSIEGIRVTRAFAKGLATAGITVVSGMALGIDREAHLSSIDFPGKTIGVLGSGINISYPRQNSDVRELLVNKGLLISEYAPGTRPEPGFFPTRNRIISGLSLGVLIVEAALHSGSLITARLALEQNRSVYAIPGAIGSPFAEGCQDLIREGARPIFSVDDILHDLSESLKGFINQYNKQDIIYKEKKEGLEEQDIMLSLPASNDKTTVINKQSQYKTFGKIERQIIDIIRLEPKDIDQLCQLLQLPAEEISPILIILEIEGIIKRLPNTQYVLA</sequence>
<reference evidence="4 5" key="1">
    <citation type="submission" date="2005-11" db="EMBL/GenBank/DDBJ databases">
        <title>The complete genome sequence of Lawsonia intracellularis: the causative agent of proliferative enteropathy.</title>
        <authorList>
            <person name="Kaur K."/>
            <person name="Zhang Q."/>
            <person name="Beckler D."/>
            <person name="Munir S."/>
            <person name="Li L."/>
            <person name="Kinsley K."/>
            <person name="Herron L."/>
            <person name="Peterson A."/>
            <person name="May B."/>
            <person name="Singh S."/>
            <person name="Gebhart C."/>
            <person name="Kapur V."/>
        </authorList>
    </citation>
    <scope>NUCLEOTIDE SEQUENCE [LARGE SCALE GENOMIC DNA]</scope>
    <source>
        <strain evidence="4 5">PHE/MN1-00</strain>
    </source>
</reference>
<dbReference type="SUPFAM" id="SSF102405">
    <property type="entry name" value="MCP/YpsA-like"/>
    <property type="match status" value="1"/>
</dbReference>
<accession>Q1MS59</accession>
<evidence type="ECO:0000259" key="3">
    <source>
        <dbReference type="Pfam" id="PF17782"/>
    </source>
</evidence>
<dbReference type="AlphaFoldDB" id="Q1MS59"/>
<dbReference type="InterPro" id="IPR041614">
    <property type="entry name" value="DprA_WH"/>
</dbReference>
<gene>
    <name evidence="4" type="primary">smf</name>
    <name evidence="4" type="ordered locus">LI0110</name>
</gene>
<dbReference type="Pfam" id="PF17782">
    <property type="entry name" value="WHD_DprA"/>
    <property type="match status" value="1"/>
</dbReference>
<dbReference type="OrthoDB" id="9785707at2"/>
<organism evidence="4 5">
    <name type="scientific">Lawsonia intracellularis (strain PHE/MN1-00)</name>
    <dbReference type="NCBI Taxonomy" id="363253"/>
    <lineage>
        <taxon>Bacteria</taxon>
        <taxon>Pseudomonadati</taxon>
        <taxon>Thermodesulfobacteriota</taxon>
        <taxon>Desulfovibrionia</taxon>
        <taxon>Desulfovibrionales</taxon>
        <taxon>Desulfovibrionaceae</taxon>
        <taxon>Lawsonia</taxon>
    </lineage>
</organism>
<dbReference type="HOGENOM" id="CLU_029601_1_1_7"/>
<feature type="domain" description="DprA winged helix" evidence="3">
    <location>
        <begin position="369"/>
        <end position="414"/>
    </location>
</feature>
<evidence type="ECO:0000313" key="5">
    <source>
        <dbReference type="Proteomes" id="UP000002430"/>
    </source>
</evidence>
<feature type="domain" description="Smf/DprA SLOG" evidence="2">
    <location>
        <begin position="104"/>
        <end position="312"/>
    </location>
</feature>